<accession>A0AAF3F8L1</accession>
<dbReference type="PANTHER" id="PTHR43048:SF3">
    <property type="entry name" value="METHYLMALONYL-COA EPIMERASE, MITOCHONDRIAL"/>
    <property type="match status" value="1"/>
</dbReference>
<keyword evidence="3" id="KW-1185">Reference proteome</keyword>
<dbReference type="PANTHER" id="PTHR43048">
    <property type="entry name" value="METHYLMALONYL-COA EPIMERASE"/>
    <property type="match status" value="1"/>
</dbReference>
<dbReference type="GO" id="GO:0004493">
    <property type="term" value="F:methylmalonyl-CoA epimerase activity"/>
    <property type="evidence" value="ECO:0007669"/>
    <property type="project" value="TreeGrafter"/>
</dbReference>
<evidence type="ECO:0000256" key="1">
    <source>
        <dbReference type="ARBA" id="ARBA00022723"/>
    </source>
</evidence>
<evidence type="ECO:0000313" key="3">
    <source>
        <dbReference type="Proteomes" id="UP000887575"/>
    </source>
</evidence>
<feature type="domain" description="Glyoxalase/fosfomycin resistance/dioxygenase" evidence="2">
    <location>
        <begin position="55"/>
        <end position="119"/>
    </location>
</feature>
<protein>
    <recommendedName>
        <fullName evidence="2">Glyoxalase/fosfomycin resistance/dioxygenase domain-containing protein</fullName>
    </recommendedName>
</protein>
<dbReference type="Gene3D" id="3.10.180.10">
    <property type="entry name" value="2,3-Dihydroxybiphenyl 1,2-Dioxygenase, domain 1"/>
    <property type="match status" value="2"/>
</dbReference>
<keyword evidence="1" id="KW-0479">Metal-binding</keyword>
<dbReference type="Pfam" id="PF00903">
    <property type="entry name" value="Glyoxalase"/>
    <property type="match status" value="1"/>
</dbReference>
<dbReference type="InterPro" id="IPR051785">
    <property type="entry name" value="MMCE/EMCE_epimerase"/>
</dbReference>
<proteinExistence type="predicted"/>
<dbReference type="AlphaFoldDB" id="A0AAF3F8L1"/>
<dbReference type="GO" id="GO:0046491">
    <property type="term" value="P:L-methylmalonyl-CoA metabolic process"/>
    <property type="evidence" value="ECO:0007669"/>
    <property type="project" value="TreeGrafter"/>
</dbReference>
<dbReference type="InterPro" id="IPR004360">
    <property type="entry name" value="Glyas_Fos-R_dOase_dom"/>
</dbReference>
<evidence type="ECO:0000259" key="2">
    <source>
        <dbReference type="Pfam" id="PF00903"/>
    </source>
</evidence>
<dbReference type="WBParaSite" id="MBELARI_LOCUS3167">
    <property type="protein sequence ID" value="MBELARI_LOCUS3167"/>
    <property type="gene ID" value="MBELARI_LOCUS3167"/>
</dbReference>
<reference evidence="4" key="1">
    <citation type="submission" date="2024-02" db="UniProtKB">
        <authorList>
            <consortium name="WormBaseParasite"/>
        </authorList>
    </citation>
    <scope>IDENTIFICATION</scope>
</reference>
<dbReference type="SUPFAM" id="SSF54593">
    <property type="entry name" value="Glyoxalase/Bleomycin resistance protein/Dihydroxybiphenyl dioxygenase"/>
    <property type="match status" value="2"/>
</dbReference>
<organism evidence="3 4">
    <name type="scientific">Mesorhabditis belari</name>
    <dbReference type="NCBI Taxonomy" id="2138241"/>
    <lineage>
        <taxon>Eukaryota</taxon>
        <taxon>Metazoa</taxon>
        <taxon>Ecdysozoa</taxon>
        <taxon>Nematoda</taxon>
        <taxon>Chromadorea</taxon>
        <taxon>Rhabditida</taxon>
        <taxon>Rhabditina</taxon>
        <taxon>Rhabditomorpha</taxon>
        <taxon>Rhabditoidea</taxon>
        <taxon>Rhabditidae</taxon>
        <taxon>Mesorhabditinae</taxon>
        <taxon>Mesorhabditis</taxon>
    </lineage>
</organism>
<dbReference type="GO" id="GO:0046872">
    <property type="term" value="F:metal ion binding"/>
    <property type="evidence" value="ECO:0007669"/>
    <property type="project" value="UniProtKB-KW"/>
</dbReference>
<sequence length="367" mass="41809">MAVTSTRCLLGTLQRTYATTALHSVGREKCGEINHFMGMFRWQPERALHHIHWLAYLGVSIATGDLEKAAKFYKDLDAKVNETVPLPEHGVYTVFVELPPDAKLEFLLPLGDKRPIQHNLYESHSQEQNQDCFNGIKEADGHNKMLGLTRPELKRYVHARLNACCTNKECLTERRLLKQRHATDEQMIKTLNNKFSDVFIFAKDMNEKYKLLKETHHLEFQKSLVILRSQVAALTSDETSSQARSSHTDLRIPSMLQQRNHASASQNGAIIYGVRPTVNPLPEHGVYTVFVELPPDTKLEFLLPLGDKRPIQDFLNKNKNIEKALKSVKPLGIRPLDEKSKIGAHNKPVVFLHPKDCGRVLVELEQE</sequence>
<dbReference type="Proteomes" id="UP000887575">
    <property type="component" value="Unassembled WGS sequence"/>
</dbReference>
<name>A0AAF3F8L1_9BILA</name>
<dbReference type="GO" id="GO:0005739">
    <property type="term" value="C:mitochondrion"/>
    <property type="evidence" value="ECO:0007669"/>
    <property type="project" value="TreeGrafter"/>
</dbReference>
<dbReference type="InterPro" id="IPR029068">
    <property type="entry name" value="Glyas_Bleomycin-R_OHBP_Dase"/>
</dbReference>
<evidence type="ECO:0000313" key="4">
    <source>
        <dbReference type="WBParaSite" id="MBELARI_LOCUS3167"/>
    </source>
</evidence>